<dbReference type="GO" id="GO:0004721">
    <property type="term" value="F:phosphoprotein phosphatase activity"/>
    <property type="evidence" value="ECO:0007669"/>
    <property type="project" value="TreeGrafter"/>
</dbReference>
<dbReference type="PROSITE" id="PS50109">
    <property type="entry name" value="HIS_KIN"/>
    <property type="match status" value="1"/>
</dbReference>
<keyword evidence="6" id="KW-0547">Nucleotide-binding</keyword>
<keyword evidence="8" id="KW-0067">ATP-binding</keyword>
<dbReference type="EC" id="2.7.13.3" evidence="3"/>
<evidence type="ECO:0000313" key="14">
    <source>
        <dbReference type="Proteomes" id="UP000036834"/>
    </source>
</evidence>
<evidence type="ECO:0000313" key="13">
    <source>
        <dbReference type="EMBL" id="KNB69260.1"/>
    </source>
</evidence>
<dbReference type="GO" id="GO:0016036">
    <property type="term" value="P:cellular response to phosphate starvation"/>
    <property type="evidence" value="ECO:0007669"/>
    <property type="project" value="TreeGrafter"/>
</dbReference>
<dbReference type="PANTHER" id="PTHR45453">
    <property type="entry name" value="PHOSPHATE REGULON SENSOR PROTEIN PHOR"/>
    <property type="match status" value="1"/>
</dbReference>
<dbReference type="SUPFAM" id="SSF47384">
    <property type="entry name" value="Homodimeric domain of signal transducing histidine kinase"/>
    <property type="match status" value="1"/>
</dbReference>
<evidence type="ECO:0000256" key="6">
    <source>
        <dbReference type="ARBA" id="ARBA00022741"/>
    </source>
</evidence>
<dbReference type="PANTHER" id="PTHR45453:SF1">
    <property type="entry name" value="PHOSPHATE REGULON SENSOR PROTEIN PHOR"/>
    <property type="match status" value="1"/>
</dbReference>
<dbReference type="EMBL" id="LGIQ01000011">
    <property type="protein sequence ID" value="KNB69260.1"/>
    <property type="molecule type" value="Genomic_DNA"/>
</dbReference>
<organism evidence="13 14">
    <name type="scientific">Brevibacillus reuszeri</name>
    <dbReference type="NCBI Taxonomy" id="54915"/>
    <lineage>
        <taxon>Bacteria</taxon>
        <taxon>Bacillati</taxon>
        <taxon>Bacillota</taxon>
        <taxon>Bacilli</taxon>
        <taxon>Bacillales</taxon>
        <taxon>Paenibacillaceae</taxon>
        <taxon>Brevibacillus</taxon>
    </lineage>
</organism>
<keyword evidence="9" id="KW-0902">Two-component regulatory system</keyword>
<evidence type="ECO:0000313" key="12">
    <source>
        <dbReference type="EMBL" id="GED71596.1"/>
    </source>
</evidence>
<dbReference type="Proteomes" id="UP000319578">
    <property type="component" value="Unassembled WGS sequence"/>
</dbReference>
<dbReference type="SMART" id="SM00387">
    <property type="entry name" value="HATPase_c"/>
    <property type="match status" value="1"/>
</dbReference>
<dbReference type="Gene3D" id="3.30.565.10">
    <property type="entry name" value="Histidine kinase-like ATPase, C-terminal domain"/>
    <property type="match status" value="1"/>
</dbReference>
<dbReference type="InterPro" id="IPR003661">
    <property type="entry name" value="HisK_dim/P_dom"/>
</dbReference>
<feature type="transmembrane region" description="Helical" evidence="10">
    <location>
        <begin position="258"/>
        <end position="281"/>
    </location>
</feature>
<proteinExistence type="predicted"/>
<protein>
    <recommendedName>
        <fullName evidence="3">histidine kinase</fullName>
        <ecNumber evidence="3">2.7.13.3</ecNumber>
    </recommendedName>
</protein>
<feature type="domain" description="Histidine kinase" evidence="11">
    <location>
        <begin position="364"/>
        <end position="583"/>
    </location>
</feature>
<dbReference type="Pfam" id="PF02518">
    <property type="entry name" value="HATPase_c"/>
    <property type="match status" value="1"/>
</dbReference>
<dbReference type="SMART" id="SM00388">
    <property type="entry name" value="HisKA"/>
    <property type="match status" value="1"/>
</dbReference>
<reference evidence="12 15" key="3">
    <citation type="submission" date="2019-06" db="EMBL/GenBank/DDBJ databases">
        <title>Whole genome shotgun sequence of Brevibacillus reuszeri NBRC 15719.</title>
        <authorList>
            <person name="Hosoyama A."/>
            <person name="Uohara A."/>
            <person name="Ohji S."/>
            <person name="Ichikawa N."/>
        </authorList>
    </citation>
    <scope>NUCLEOTIDE SEQUENCE [LARGE SCALE GENOMIC DNA]</scope>
    <source>
        <strain evidence="12 15">NBRC 15719</strain>
    </source>
</reference>
<dbReference type="PRINTS" id="PR00344">
    <property type="entry name" value="BCTRLSENSOR"/>
</dbReference>
<dbReference type="GO" id="GO:0005886">
    <property type="term" value="C:plasma membrane"/>
    <property type="evidence" value="ECO:0007669"/>
    <property type="project" value="TreeGrafter"/>
</dbReference>
<dbReference type="Gene3D" id="1.10.287.130">
    <property type="match status" value="1"/>
</dbReference>
<keyword evidence="10" id="KW-0812">Transmembrane</keyword>
<dbReference type="RefSeq" id="WP_049741260.1">
    <property type="nucleotide sequence ID" value="NZ_BJON01000022.1"/>
</dbReference>
<dbReference type="EMBL" id="BJON01000022">
    <property type="protein sequence ID" value="GED71596.1"/>
    <property type="molecule type" value="Genomic_DNA"/>
</dbReference>
<dbReference type="AlphaFoldDB" id="A0A0K9YM40"/>
<comment type="subcellular location">
    <subcellularLocation>
        <location evidence="2">Membrane</location>
    </subcellularLocation>
</comment>
<sequence length="592" mass="66790">MNIKSRLALHLIAWLVIVGLILSVLAGIALVWTMKQLSRIEATRQFESAGLYQLIETIQAKGDSLQFDPELLALVRENGGWLQHVDENGRVTDSFYTPEDVPRQYGPGEITSYWLGKTPFPYHLYLWIQEKNGVLHTLIYGLEKKDDEFIQKLIDQADVKDKGIILPDELDRQLKEDHAWMQLLDEKGTELASFNKPAEALSNFSVQEMALRSVYPDRYATRLTSHYDEGTKQTWLLSYPMSGAKPGTAPWVTPEIKVLAIGIGVLMLVAMLVFVITSYWFGQRLGTPIAHILKWLRFLKLGRYEEPADSSGLPRSRDENGNRRSKYRIYQDVIDSMESLSQTLHLNEQLQVKTERMREEWIAGVSHDLKTPLSSIKGYAHILVNEDYNWTADEVRSFAKIILDKSSYMDDLINDLTLTYLLRNGQVAPSVERVELNAYLAEAIAEAANHPMYPQECIRFIPAASPAYLLVYKPWFQRIVDNLIANALFHNENGTIITVTLQAIEPATILLTFADNGRGMDEETTARLFERYFRGTNTEMRTEGSGLGMAVTKALVEALGGSIAVSSSLGKGTTISLTWKKFPAAKLPGPLQ</sequence>
<dbReference type="OrthoDB" id="368131at2"/>
<dbReference type="PATRIC" id="fig|54915.3.peg.4245"/>
<dbReference type="CDD" id="cd00082">
    <property type="entry name" value="HisKA"/>
    <property type="match status" value="1"/>
</dbReference>
<dbReference type="GO" id="GO:0005524">
    <property type="term" value="F:ATP binding"/>
    <property type="evidence" value="ECO:0007669"/>
    <property type="project" value="UniProtKB-KW"/>
</dbReference>
<evidence type="ECO:0000256" key="1">
    <source>
        <dbReference type="ARBA" id="ARBA00000085"/>
    </source>
</evidence>
<feature type="transmembrane region" description="Helical" evidence="10">
    <location>
        <begin position="12"/>
        <end position="34"/>
    </location>
</feature>
<evidence type="ECO:0000256" key="5">
    <source>
        <dbReference type="ARBA" id="ARBA00022679"/>
    </source>
</evidence>
<reference evidence="13" key="2">
    <citation type="submission" date="2015-07" db="EMBL/GenBank/DDBJ databases">
        <title>MeaNS - Measles Nucleotide Surveillance Program.</title>
        <authorList>
            <person name="Tran T."/>
            <person name="Druce J."/>
        </authorList>
    </citation>
    <scope>NUCLEOTIDE SEQUENCE</scope>
    <source>
        <strain evidence="13">DSM 9887</strain>
    </source>
</reference>
<dbReference type="InterPro" id="IPR050351">
    <property type="entry name" value="BphY/WalK/GraS-like"/>
</dbReference>
<evidence type="ECO:0000256" key="3">
    <source>
        <dbReference type="ARBA" id="ARBA00012438"/>
    </source>
</evidence>
<evidence type="ECO:0000256" key="10">
    <source>
        <dbReference type="SAM" id="Phobius"/>
    </source>
</evidence>
<dbReference type="Pfam" id="PF00512">
    <property type="entry name" value="HisKA"/>
    <property type="match status" value="1"/>
</dbReference>
<name>A0A0K9YM40_9BACL</name>
<keyword evidence="10" id="KW-1133">Transmembrane helix</keyword>
<dbReference type="STRING" id="54915.ADS79_25460"/>
<dbReference type="InterPro" id="IPR005467">
    <property type="entry name" value="His_kinase_dom"/>
</dbReference>
<reference evidence="14" key="1">
    <citation type="submission" date="2015-07" db="EMBL/GenBank/DDBJ databases">
        <title>Genome sequencing project for genomic taxonomy and phylogenomics of Bacillus-like bacteria.</title>
        <authorList>
            <person name="Liu B."/>
            <person name="Wang J."/>
            <person name="Zhu Y."/>
            <person name="Liu G."/>
            <person name="Chen Q."/>
            <person name="Chen Z."/>
            <person name="Lan J."/>
            <person name="Che J."/>
            <person name="Ge C."/>
            <person name="Shi H."/>
            <person name="Pan Z."/>
            <person name="Liu X."/>
        </authorList>
    </citation>
    <scope>NUCLEOTIDE SEQUENCE [LARGE SCALE GENOMIC DNA]</scope>
    <source>
        <strain evidence="14">DSM 9887</strain>
    </source>
</reference>
<keyword evidence="15" id="KW-1185">Reference proteome</keyword>
<dbReference type="Proteomes" id="UP000036834">
    <property type="component" value="Unassembled WGS sequence"/>
</dbReference>
<keyword evidence="7 13" id="KW-0418">Kinase</keyword>
<evidence type="ECO:0000256" key="7">
    <source>
        <dbReference type="ARBA" id="ARBA00022777"/>
    </source>
</evidence>
<evidence type="ECO:0000313" key="15">
    <source>
        <dbReference type="Proteomes" id="UP000319578"/>
    </source>
</evidence>
<comment type="catalytic activity">
    <reaction evidence="1">
        <text>ATP + protein L-histidine = ADP + protein N-phospho-L-histidine.</text>
        <dbReference type="EC" id="2.7.13.3"/>
    </reaction>
</comment>
<dbReference type="CDD" id="cd00075">
    <property type="entry name" value="HATPase"/>
    <property type="match status" value="1"/>
</dbReference>
<keyword evidence="10" id="KW-0472">Membrane</keyword>
<evidence type="ECO:0000259" key="11">
    <source>
        <dbReference type="PROSITE" id="PS50109"/>
    </source>
</evidence>
<dbReference type="InterPro" id="IPR003594">
    <property type="entry name" value="HATPase_dom"/>
</dbReference>
<gene>
    <name evidence="12" type="primary">mrsK2_2</name>
    <name evidence="13" type="ORF">ADS79_25460</name>
    <name evidence="12" type="ORF">BRE01_52980</name>
</gene>
<keyword evidence="5" id="KW-0808">Transferase</keyword>
<dbReference type="GO" id="GO:0000155">
    <property type="term" value="F:phosphorelay sensor kinase activity"/>
    <property type="evidence" value="ECO:0007669"/>
    <property type="project" value="InterPro"/>
</dbReference>
<dbReference type="SUPFAM" id="SSF55874">
    <property type="entry name" value="ATPase domain of HSP90 chaperone/DNA topoisomerase II/histidine kinase"/>
    <property type="match status" value="1"/>
</dbReference>
<dbReference type="InterPro" id="IPR004358">
    <property type="entry name" value="Sig_transdc_His_kin-like_C"/>
</dbReference>
<evidence type="ECO:0000256" key="9">
    <source>
        <dbReference type="ARBA" id="ARBA00023012"/>
    </source>
</evidence>
<dbReference type="InterPro" id="IPR036890">
    <property type="entry name" value="HATPase_C_sf"/>
</dbReference>
<comment type="caution">
    <text evidence="13">The sequence shown here is derived from an EMBL/GenBank/DDBJ whole genome shotgun (WGS) entry which is preliminary data.</text>
</comment>
<evidence type="ECO:0000256" key="8">
    <source>
        <dbReference type="ARBA" id="ARBA00022840"/>
    </source>
</evidence>
<keyword evidence="4" id="KW-0597">Phosphoprotein</keyword>
<dbReference type="InterPro" id="IPR036097">
    <property type="entry name" value="HisK_dim/P_sf"/>
</dbReference>
<evidence type="ECO:0000256" key="2">
    <source>
        <dbReference type="ARBA" id="ARBA00004370"/>
    </source>
</evidence>
<accession>A0A0K9YM40</accession>
<evidence type="ECO:0000256" key="4">
    <source>
        <dbReference type="ARBA" id="ARBA00022553"/>
    </source>
</evidence>